<dbReference type="Gene3D" id="2.60.40.10">
    <property type="entry name" value="Immunoglobulins"/>
    <property type="match status" value="1"/>
</dbReference>
<gene>
    <name evidence="7" type="ORF">CRM22_006946</name>
</gene>
<dbReference type="GO" id="GO:0008046">
    <property type="term" value="F:axon guidance receptor activity"/>
    <property type="evidence" value="ECO:0007669"/>
    <property type="project" value="TreeGrafter"/>
</dbReference>
<reference evidence="7 8" key="1">
    <citation type="journal article" date="2019" name="BMC Genomics">
        <title>New insights from Opisthorchis felineus genome: update on genomics of the epidemiologically important liver flukes.</title>
        <authorList>
            <person name="Ershov N.I."/>
            <person name="Mordvinov V.A."/>
            <person name="Prokhortchouk E.B."/>
            <person name="Pakharukova M.Y."/>
            <person name="Gunbin K.V."/>
            <person name="Ustyantsev K."/>
            <person name="Genaev M.A."/>
            <person name="Blinov A.G."/>
            <person name="Mazur A."/>
            <person name="Boulygina E."/>
            <person name="Tsygankova S."/>
            <person name="Khrameeva E."/>
            <person name="Chekanov N."/>
            <person name="Fan G."/>
            <person name="Xiao A."/>
            <person name="Zhang H."/>
            <person name="Xu X."/>
            <person name="Yang H."/>
            <person name="Solovyev V."/>
            <person name="Lee S.M."/>
            <person name="Liu X."/>
            <person name="Afonnikov D.A."/>
            <person name="Skryabin K.G."/>
        </authorList>
    </citation>
    <scope>NUCLEOTIDE SEQUENCE [LARGE SCALE GENOMIC DNA]</scope>
    <source>
        <strain evidence="7">AK-0245</strain>
        <tissue evidence="7">Whole organism</tissue>
    </source>
</reference>
<evidence type="ECO:0000256" key="2">
    <source>
        <dbReference type="ARBA" id="ARBA00023157"/>
    </source>
</evidence>
<dbReference type="InterPro" id="IPR050958">
    <property type="entry name" value="Cell_Adh-Cytoskel_Orgn"/>
</dbReference>
<dbReference type="Pfam" id="PF07679">
    <property type="entry name" value="I-set"/>
    <property type="match status" value="1"/>
</dbReference>
<evidence type="ECO:0000259" key="6">
    <source>
        <dbReference type="PROSITE" id="PS50835"/>
    </source>
</evidence>
<dbReference type="SUPFAM" id="SSF48726">
    <property type="entry name" value="Immunoglobulin"/>
    <property type="match status" value="1"/>
</dbReference>
<keyword evidence="1" id="KW-0732">Signal</keyword>
<dbReference type="EMBL" id="SJOL01007187">
    <property type="protein sequence ID" value="TGZ63414.1"/>
    <property type="molecule type" value="Genomic_DNA"/>
</dbReference>
<dbReference type="InterPro" id="IPR003599">
    <property type="entry name" value="Ig_sub"/>
</dbReference>
<evidence type="ECO:0000256" key="4">
    <source>
        <dbReference type="SAM" id="MobiDB-lite"/>
    </source>
</evidence>
<feature type="domain" description="Ig-like" evidence="6">
    <location>
        <begin position="395"/>
        <end position="493"/>
    </location>
</feature>
<accession>A0A4V3SE71</accession>
<dbReference type="AlphaFoldDB" id="A0A4V3SE71"/>
<keyword evidence="5" id="KW-1133">Transmembrane helix</keyword>
<dbReference type="CDD" id="cd00096">
    <property type="entry name" value="Ig"/>
    <property type="match status" value="1"/>
</dbReference>
<feature type="region of interest" description="Disordered" evidence="4">
    <location>
        <begin position="725"/>
        <end position="751"/>
    </location>
</feature>
<dbReference type="GO" id="GO:0007156">
    <property type="term" value="P:homophilic cell adhesion via plasma membrane adhesion molecules"/>
    <property type="evidence" value="ECO:0007669"/>
    <property type="project" value="TreeGrafter"/>
</dbReference>
<dbReference type="InterPro" id="IPR000742">
    <property type="entry name" value="EGF"/>
</dbReference>
<evidence type="ECO:0000256" key="5">
    <source>
        <dbReference type="SAM" id="Phobius"/>
    </source>
</evidence>
<dbReference type="GO" id="GO:0030424">
    <property type="term" value="C:axon"/>
    <property type="evidence" value="ECO:0007669"/>
    <property type="project" value="TreeGrafter"/>
</dbReference>
<keyword evidence="2" id="KW-1015">Disulfide bond</keyword>
<keyword evidence="8" id="KW-1185">Reference proteome</keyword>
<evidence type="ECO:0000313" key="7">
    <source>
        <dbReference type="EMBL" id="TGZ63414.1"/>
    </source>
</evidence>
<dbReference type="PANTHER" id="PTHR45080">
    <property type="entry name" value="CONTACTIN 5"/>
    <property type="match status" value="1"/>
</dbReference>
<dbReference type="SMART" id="SM00409">
    <property type="entry name" value="IG"/>
    <property type="match status" value="1"/>
</dbReference>
<dbReference type="Proteomes" id="UP000308267">
    <property type="component" value="Unassembled WGS sequence"/>
</dbReference>
<dbReference type="OrthoDB" id="2431000at2759"/>
<keyword evidence="5" id="KW-0812">Transmembrane</keyword>
<dbReference type="InterPro" id="IPR003598">
    <property type="entry name" value="Ig_sub2"/>
</dbReference>
<dbReference type="PROSITE" id="PS00022">
    <property type="entry name" value="EGF_1"/>
    <property type="match status" value="1"/>
</dbReference>
<evidence type="ECO:0000256" key="1">
    <source>
        <dbReference type="ARBA" id="ARBA00022729"/>
    </source>
</evidence>
<feature type="compositionally biased region" description="Polar residues" evidence="4">
    <location>
        <begin position="734"/>
        <end position="751"/>
    </location>
</feature>
<dbReference type="GO" id="GO:0043025">
    <property type="term" value="C:neuronal cell body"/>
    <property type="evidence" value="ECO:0007669"/>
    <property type="project" value="TreeGrafter"/>
</dbReference>
<dbReference type="InterPro" id="IPR007110">
    <property type="entry name" value="Ig-like_dom"/>
</dbReference>
<dbReference type="InterPro" id="IPR013783">
    <property type="entry name" value="Ig-like_fold"/>
</dbReference>
<proteinExistence type="predicted"/>
<name>A0A4V3SE71_OPIFE</name>
<dbReference type="InterPro" id="IPR036179">
    <property type="entry name" value="Ig-like_dom_sf"/>
</dbReference>
<dbReference type="PANTHER" id="PTHR45080:SF8">
    <property type="entry name" value="IG-LIKE DOMAIN-CONTAINING PROTEIN"/>
    <property type="match status" value="1"/>
</dbReference>
<feature type="transmembrane region" description="Helical" evidence="5">
    <location>
        <begin position="583"/>
        <end position="607"/>
    </location>
</feature>
<evidence type="ECO:0000313" key="8">
    <source>
        <dbReference type="Proteomes" id="UP000308267"/>
    </source>
</evidence>
<organism evidence="7 8">
    <name type="scientific">Opisthorchis felineus</name>
    <dbReference type="NCBI Taxonomy" id="147828"/>
    <lineage>
        <taxon>Eukaryota</taxon>
        <taxon>Metazoa</taxon>
        <taxon>Spiralia</taxon>
        <taxon>Lophotrochozoa</taxon>
        <taxon>Platyhelminthes</taxon>
        <taxon>Trematoda</taxon>
        <taxon>Digenea</taxon>
        <taxon>Opisthorchiida</taxon>
        <taxon>Opisthorchiata</taxon>
        <taxon>Opisthorchiidae</taxon>
        <taxon>Opisthorchis</taxon>
    </lineage>
</organism>
<dbReference type="STRING" id="147828.A0A4V3SE71"/>
<dbReference type="PROSITE" id="PS50835">
    <property type="entry name" value="IG_LIKE"/>
    <property type="match status" value="1"/>
</dbReference>
<dbReference type="FunFam" id="2.60.40.10:FF:000032">
    <property type="entry name" value="palladin isoform X1"/>
    <property type="match status" value="1"/>
</dbReference>
<dbReference type="GO" id="GO:0050808">
    <property type="term" value="P:synapse organization"/>
    <property type="evidence" value="ECO:0007669"/>
    <property type="project" value="TreeGrafter"/>
</dbReference>
<keyword evidence="5" id="KW-0472">Membrane</keyword>
<comment type="caution">
    <text evidence="7">The sequence shown here is derived from an EMBL/GenBank/DDBJ whole genome shotgun (WGS) entry which is preliminary data.</text>
</comment>
<evidence type="ECO:0000256" key="3">
    <source>
        <dbReference type="ARBA" id="ARBA00023319"/>
    </source>
</evidence>
<sequence>MADHQSMNHITATKIQCALGLEYRLLYNFAQPKILATRMERSATGNAQRSWSDFRHKTGFQGVCIQQWLTTLKIVQLYLVLDKVWALEMLAYPYPARIFLSMLPPSEPKNEVFFIVHICSGKTTQLICTRAFRVIYFYSDRHPSVLFLRNCKDLHPTHNQGFPRTFSYHHRTRAALSTSSRSSKSPNSPKSSCNTNFRRSLSQLFLVIFLMFAYLPTRSLSSSTLSNSAFIDNRQQSANPTSYPIDDQDYHPGVQYLPDIAMFEPSIPHLPCRYRFRNDVEASALLADNVIVGMPLETYRRRYGPMYNISVYVTQVLKETPASLFPIREQYLIRVGQFSVYPDLGRCQIDAQLNIPYIFFIRRPNWAGFCQVSQLPVRYSKQAVKRIQRILRLGPYPLQMRPLYHADQLEADENNDVLLTCRVRGRPTPLISWYHNDTEIKVPWKPGSRYGIIQQSQNLSKLQLAKLQLSDAGNYTCLAENLNGHIRKSVQLVVRAASTTSTPTTTTTSSSPAKFHPCHDYCYRGQCYVIDNKPYCSCITSYRGTRCNIPIPSVERTQGDHGGGYQDEVHSCKAGCESTLARILLISAIGVLLILLVVLLFCSIFQVCERRKRSPKQCHVSRDNQQVDTQNLSNLSKISENPFYDSRSCFGTIRLIANQHIPSRSFLSREWLADPGTHLTSTHSPAKQTIDLDFDQELLIFNEGNELAHGLKKKRIRTFSAPASINSIPRDEQNTVAGNSQTNHCTSQSMSSLCRGEDLPPVTPNYRSICVPYGQIENNSTSCIHHMQEFLQLRPSQWCSFATFATADDDWKPRALPPCLLEPDSRFVHPINYEPAGTCSTLAYQNPCFGRDRSCLFFDPTSMDQNNMLYFLNNSTSVTNTCTTFQRSTIAESHDQDPEGHLLHMTHSRSTKYSPRIVL</sequence>
<protein>
    <recommendedName>
        <fullName evidence="6">Ig-like domain-containing protein</fullName>
    </recommendedName>
</protein>
<dbReference type="SUPFAM" id="SSF57196">
    <property type="entry name" value="EGF/Laminin"/>
    <property type="match status" value="1"/>
</dbReference>
<dbReference type="InterPro" id="IPR013098">
    <property type="entry name" value="Ig_I-set"/>
</dbReference>
<dbReference type="SMART" id="SM00408">
    <property type="entry name" value="IGc2"/>
    <property type="match status" value="1"/>
</dbReference>
<dbReference type="GO" id="GO:0005886">
    <property type="term" value="C:plasma membrane"/>
    <property type="evidence" value="ECO:0007669"/>
    <property type="project" value="TreeGrafter"/>
</dbReference>
<keyword evidence="3" id="KW-0393">Immunoglobulin domain</keyword>